<accession>A0A3P8AIN5</accession>
<evidence type="ECO:0000313" key="9">
    <source>
        <dbReference type="Proteomes" id="UP000050761"/>
    </source>
</evidence>
<feature type="transmembrane region" description="Helical" evidence="6">
    <location>
        <begin position="28"/>
        <end position="48"/>
    </location>
</feature>
<feature type="transmembrane region" description="Helical" evidence="6">
    <location>
        <begin position="82"/>
        <end position="100"/>
    </location>
</feature>
<dbReference type="AlphaFoldDB" id="A0A183GAP6"/>
<evidence type="ECO:0000256" key="3">
    <source>
        <dbReference type="ARBA" id="ARBA00022989"/>
    </source>
</evidence>
<dbReference type="Gene3D" id="1.20.1250.20">
    <property type="entry name" value="MFS general substrate transporter like domains"/>
    <property type="match status" value="1"/>
</dbReference>
<organism evidence="9 10">
    <name type="scientific">Heligmosomoides polygyrus</name>
    <name type="common">Parasitic roundworm</name>
    <dbReference type="NCBI Taxonomy" id="6339"/>
    <lineage>
        <taxon>Eukaryota</taxon>
        <taxon>Metazoa</taxon>
        <taxon>Ecdysozoa</taxon>
        <taxon>Nematoda</taxon>
        <taxon>Chromadorea</taxon>
        <taxon>Rhabditida</taxon>
        <taxon>Rhabditina</taxon>
        <taxon>Rhabditomorpha</taxon>
        <taxon>Strongyloidea</taxon>
        <taxon>Heligmosomidae</taxon>
        <taxon>Heligmosomoides</taxon>
    </lineage>
</organism>
<feature type="region of interest" description="Disordered" evidence="5">
    <location>
        <begin position="343"/>
        <end position="371"/>
    </location>
</feature>
<dbReference type="PROSITE" id="PS50850">
    <property type="entry name" value="MFS"/>
    <property type="match status" value="1"/>
</dbReference>
<dbReference type="WBParaSite" id="HPBE_0001910901-mRNA-1">
    <property type="protein sequence ID" value="HPBE_0001910901-mRNA-1"/>
    <property type="gene ID" value="HPBE_0001910901"/>
</dbReference>
<evidence type="ECO:0000313" key="8">
    <source>
        <dbReference type="EMBL" id="VDP14057.1"/>
    </source>
</evidence>
<evidence type="ECO:0000256" key="6">
    <source>
        <dbReference type="SAM" id="Phobius"/>
    </source>
</evidence>
<comment type="subcellular location">
    <subcellularLocation>
        <location evidence="1">Membrane</location>
        <topology evidence="1">Multi-pass membrane protein</topology>
    </subcellularLocation>
</comment>
<dbReference type="Proteomes" id="UP000050761">
    <property type="component" value="Unassembled WGS sequence"/>
</dbReference>
<dbReference type="GO" id="GO:0015149">
    <property type="term" value="F:hexose transmembrane transporter activity"/>
    <property type="evidence" value="ECO:0007669"/>
    <property type="project" value="TreeGrafter"/>
</dbReference>
<protein>
    <submittedName>
        <fullName evidence="10">MFS domain-containing protein</fullName>
    </submittedName>
</protein>
<evidence type="ECO:0000256" key="2">
    <source>
        <dbReference type="ARBA" id="ARBA00022692"/>
    </source>
</evidence>
<feature type="transmembrane region" description="Helical" evidence="6">
    <location>
        <begin position="174"/>
        <end position="196"/>
    </location>
</feature>
<dbReference type="PANTHER" id="PTHR23503:SF96">
    <property type="entry name" value="MAJOR FACILITATOR SUPERFAMILY (MFS) PROFILE DOMAIN-CONTAINING PROTEIN"/>
    <property type="match status" value="1"/>
</dbReference>
<dbReference type="InterPro" id="IPR020846">
    <property type="entry name" value="MFS_dom"/>
</dbReference>
<dbReference type="InterPro" id="IPR036259">
    <property type="entry name" value="MFS_trans_sf"/>
</dbReference>
<dbReference type="InterPro" id="IPR005828">
    <property type="entry name" value="MFS_sugar_transport-like"/>
</dbReference>
<name>A0A183GAP6_HELPZ</name>
<dbReference type="InterPro" id="IPR045263">
    <property type="entry name" value="GLUT"/>
</dbReference>
<keyword evidence="4 6" id="KW-0472">Membrane</keyword>
<accession>A0A183GAP6</accession>
<keyword evidence="9" id="KW-1185">Reference proteome</keyword>
<dbReference type="Pfam" id="PF00083">
    <property type="entry name" value="Sugar_tr"/>
    <property type="match status" value="1"/>
</dbReference>
<keyword evidence="3 6" id="KW-1133">Transmembrane helix</keyword>
<reference evidence="8 9" key="1">
    <citation type="submission" date="2018-11" db="EMBL/GenBank/DDBJ databases">
        <authorList>
            <consortium name="Pathogen Informatics"/>
        </authorList>
    </citation>
    <scope>NUCLEOTIDE SEQUENCE [LARGE SCALE GENOMIC DNA]</scope>
</reference>
<proteinExistence type="predicted"/>
<gene>
    <name evidence="8" type="ORF">HPBE_LOCUS19108</name>
</gene>
<feature type="domain" description="Major facilitator superfamily (MFS) profile" evidence="7">
    <location>
        <begin position="32"/>
        <end position="371"/>
    </location>
</feature>
<dbReference type="EMBL" id="UZAH01031143">
    <property type="protein sequence ID" value="VDP14057.1"/>
    <property type="molecule type" value="Genomic_DNA"/>
</dbReference>
<feature type="transmembrane region" description="Helical" evidence="6">
    <location>
        <begin position="144"/>
        <end position="162"/>
    </location>
</feature>
<sequence>MEDVGVYKSLIQEPRWVPKKSSIPPLRLMLSAALVAIGGPFQFGYQLVITNPSQEAFLQFLNDSHLLVKNEFLTRQQLEGRWSFVVSIFFWGCTAGAFLIRGLSEKFGRKLALQISHILQITACSLTLFSFYQTNALMYAISRFLLGFGISISLGTAPMFITECSPKECRGVTSLANGVMLQTGLVAGAVLAMPLVFGNVDDWWKLYGVEMALTTILVLLGSSSPWCFLVMLFSITIKSRGRLSALAARWYRMTGEIRSSQSQFRWHLHDHLWRVPNMYLSSTRKVPGMKSSPTSSTTGVVCGLKAESASFVFFLRLIPRCNLGFSSKRERIAEISLPADQPPQDEIVYGPRLRRQDDSSRSAAGTGILPL</sequence>
<evidence type="ECO:0000313" key="10">
    <source>
        <dbReference type="WBParaSite" id="HPBE_0001910901-mRNA-1"/>
    </source>
</evidence>
<feature type="transmembrane region" description="Helical" evidence="6">
    <location>
        <begin position="112"/>
        <end position="132"/>
    </location>
</feature>
<dbReference type="GO" id="GO:0016020">
    <property type="term" value="C:membrane"/>
    <property type="evidence" value="ECO:0007669"/>
    <property type="project" value="UniProtKB-SubCell"/>
</dbReference>
<evidence type="ECO:0000256" key="5">
    <source>
        <dbReference type="SAM" id="MobiDB-lite"/>
    </source>
</evidence>
<dbReference type="PANTHER" id="PTHR23503">
    <property type="entry name" value="SOLUTE CARRIER FAMILY 2"/>
    <property type="match status" value="1"/>
</dbReference>
<reference evidence="10" key="2">
    <citation type="submission" date="2019-09" db="UniProtKB">
        <authorList>
            <consortium name="WormBaseParasite"/>
        </authorList>
    </citation>
    <scope>IDENTIFICATION</scope>
</reference>
<feature type="transmembrane region" description="Helical" evidence="6">
    <location>
        <begin position="216"/>
        <end position="237"/>
    </location>
</feature>
<evidence type="ECO:0000256" key="4">
    <source>
        <dbReference type="ARBA" id="ARBA00023136"/>
    </source>
</evidence>
<evidence type="ECO:0000259" key="7">
    <source>
        <dbReference type="PROSITE" id="PS50850"/>
    </source>
</evidence>
<dbReference type="SUPFAM" id="SSF103473">
    <property type="entry name" value="MFS general substrate transporter"/>
    <property type="match status" value="1"/>
</dbReference>
<evidence type="ECO:0000256" key="1">
    <source>
        <dbReference type="ARBA" id="ARBA00004141"/>
    </source>
</evidence>
<keyword evidence="2 6" id="KW-0812">Transmembrane</keyword>
<dbReference type="OrthoDB" id="4540492at2759"/>